<dbReference type="RefSeq" id="WP_090657578.1">
    <property type="nucleotide sequence ID" value="NZ_FOIA01000009.1"/>
</dbReference>
<keyword evidence="2" id="KW-1185">Reference proteome</keyword>
<organism evidence="1 2">
    <name type="scientific">Nitrosomonas marina</name>
    <dbReference type="NCBI Taxonomy" id="917"/>
    <lineage>
        <taxon>Bacteria</taxon>
        <taxon>Pseudomonadati</taxon>
        <taxon>Pseudomonadota</taxon>
        <taxon>Betaproteobacteria</taxon>
        <taxon>Nitrosomonadales</taxon>
        <taxon>Nitrosomonadaceae</taxon>
        <taxon>Nitrosomonas</taxon>
    </lineage>
</organism>
<accession>A0A1I0B7R3</accession>
<dbReference type="AlphaFoldDB" id="A0A1I0B7R3"/>
<dbReference type="Proteomes" id="UP000199345">
    <property type="component" value="Unassembled WGS sequence"/>
</dbReference>
<gene>
    <name evidence="1" type="ORF">SAMN05216326_10981</name>
</gene>
<name>A0A1I0B7R3_9PROT</name>
<evidence type="ECO:0000313" key="2">
    <source>
        <dbReference type="Proteomes" id="UP000199345"/>
    </source>
</evidence>
<evidence type="ECO:0008006" key="3">
    <source>
        <dbReference type="Google" id="ProtNLM"/>
    </source>
</evidence>
<dbReference type="EMBL" id="FOIA01000009">
    <property type="protein sequence ID" value="SET02195.1"/>
    <property type="molecule type" value="Genomic_DNA"/>
</dbReference>
<protein>
    <recommendedName>
        <fullName evidence="3">Lipocalin-like domain-containing protein</fullName>
    </recommendedName>
</protein>
<dbReference type="OrthoDB" id="670612at2"/>
<evidence type="ECO:0000313" key="1">
    <source>
        <dbReference type="EMBL" id="SET02195.1"/>
    </source>
</evidence>
<reference evidence="2" key="1">
    <citation type="submission" date="2016-10" db="EMBL/GenBank/DDBJ databases">
        <authorList>
            <person name="Varghese N."/>
            <person name="Submissions S."/>
        </authorList>
    </citation>
    <scope>NUCLEOTIDE SEQUENCE [LARGE SCALE GENOMIC DNA]</scope>
    <source>
        <strain evidence="2">Nm71</strain>
    </source>
</reference>
<proteinExistence type="predicted"/>
<sequence length="148" mass="15899">MSNVSAYVPPILVGTWTYRSFLSNPDVNAGFDTLEFGRGTIRIDSGPMQTFAGLIFGPGWELKLKGSIGYGNPFNVQFQGVGIVNGAQWIYDYLGYLVPEWPNGIDQRPALAGSIVRAIPHPTGPNGKSTAPAGVVAQWIAVKEDSDN</sequence>